<gene>
    <name evidence="3" type="primary">ytzG</name>
    <name evidence="3" type="ORF">SNEC2469_LOCUS1265</name>
</gene>
<comment type="caution">
    <text evidence="3">The sequence shown here is derived from an EMBL/GenBank/DDBJ whole genome shotgun (WGS) entry which is preliminary data.</text>
</comment>
<evidence type="ECO:0000313" key="4">
    <source>
        <dbReference type="Proteomes" id="UP000601435"/>
    </source>
</evidence>
<dbReference type="GO" id="GO:0003723">
    <property type="term" value="F:RNA binding"/>
    <property type="evidence" value="ECO:0007669"/>
    <property type="project" value="InterPro"/>
</dbReference>
<dbReference type="GO" id="GO:0001522">
    <property type="term" value="P:pseudouridine synthesis"/>
    <property type="evidence" value="ECO:0007669"/>
    <property type="project" value="InterPro"/>
</dbReference>
<evidence type="ECO:0000313" key="3">
    <source>
        <dbReference type="EMBL" id="CAE7193736.1"/>
    </source>
</evidence>
<dbReference type="InterPro" id="IPR020103">
    <property type="entry name" value="PsdUridine_synth_cat_dom_sf"/>
</dbReference>
<feature type="domain" description="Pseudouridine synthase RsuA/RluA-like" evidence="2">
    <location>
        <begin position="19"/>
        <end position="72"/>
    </location>
</feature>
<feature type="non-terminal residue" evidence="3">
    <location>
        <position position="1"/>
    </location>
</feature>
<dbReference type="PANTHER" id="PTHR47683">
    <property type="entry name" value="PSEUDOURIDINE SYNTHASE FAMILY PROTEIN-RELATED"/>
    <property type="match status" value="1"/>
</dbReference>
<dbReference type="SUPFAM" id="SSF55120">
    <property type="entry name" value="Pseudouridine synthase"/>
    <property type="match status" value="1"/>
</dbReference>
<protein>
    <submittedName>
        <fullName evidence="3">YtzG protein</fullName>
    </submittedName>
</protein>
<dbReference type="Gene3D" id="3.30.70.580">
    <property type="entry name" value="Pseudouridine synthase I, catalytic domain, N-terminal subdomain"/>
    <property type="match status" value="1"/>
</dbReference>
<dbReference type="InterPro" id="IPR020094">
    <property type="entry name" value="TruA/RsuA/RluB/E/F_N"/>
</dbReference>
<dbReference type="InterPro" id="IPR050343">
    <property type="entry name" value="RsuA_PseudoU_synthase"/>
</dbReference>
<dbReference type="Proteomes" id="UP000601435">
    <property type="component" value="Unassembled WGS sequence"/>
</dbReference>
<evidence type="ECO:0000256" key="1">
    <source>
        <dbReference type="ARBA" id="ARBA00023235"/>
    </source>
</evidence>
<dbReference type="OrthoDB" id="440619at2759"/>
<reference evidence="3" key="1">
    <citation type="submission" date="2021-02" db="EMBL/GenBank/DDBJ databases">
        <authorList>
            <person name="Dougan E. K."/>
            <person name="Rhodes N."/>
            <person name="Thang M."/>
            <person name="Chan C."/>
        </authorList>
    </citation>
    <scope>NUCLEOTIDE SEQUENCE</scope>
</reference>
<dbReference type="PANTHER" id="PTHR47683:SF2">
    <property type="entry name" value="RNA-BINDING S4 DOMAIN-CONTAINING PROTEIN"/>
    <property type="match status" value="1"/>
</dbReference>
<proteinExistence type="predicted"/>
<dbReference type="Gene3D" id="3.30.70.1560">
    <property type="entry name" value="Alpha-L RNA-binding motif"/>
    <property type="match status" value="1"/>
</dbReference>
<keyword evidence="1" id="KW-0413">Isomerase</keyword>
<sequence>QEVREILASEGMRPWLSLEQYHPVGRLDRDTTGLLLLSRDGKLTSKLLNPSKEVPRRYEAVVDGDVTKTANEKGASLADLLEDGVVTQEGIFPGTLLSSELLTDE</sequence>
<accession>A0A812J5P8</accession>
<dbReference type="Pfam" id="PF00849">
    <property type="entry name" value="PseudoU_synth_2"/>
    <property type="match status" value="1"/>
</dbReference>
<dbReference type="AlphaFoldDB" id="A0A812J5P8"/>
<keyword evidence="4" id="KW-1185">Reference proteome</keyword>
<dbReference type="InterPro" id="IPR042092">
    <property type="entry name" value="PsdUridine_s_RsuA/RluB/E/F_cat"/>
</dbReference>
<organism evidence="3 4">
    <name type="scientific">Symbiodinium necroappetens</name>
    <dbReference type="NCBI Taxonomy" id="1628268"/>
    <lineage>
        <taxon>Eukaryota</taxon>
        <taxon>Sar</taxon>
        <taxon>Alveolata</taxon>
        <taxon>Dinophyceae</taxon>
        <taxon>Suessiales</taxon>
        <taxon>Symbiodiniaceae</taxon>
        <taxon>Symbiodinium</taxon>
    </lineage>
</organism>
<feature type="non-terminal residue" evidence="3">
    <location>
        <position position="105"/>
    </location>
</feature>
<name>A0A812J5P8_9DINO</name>
<evidence type="ECO:0000259" key="2">
    <source>
        <dbReference type="Pfam" id="PF00849"/>
    </source>
</evidence>
<dbReference type="EMBL" id="CAJNJA010005587">
    <property type="protein sequence ID" value="CAE7193736.1"/>
    <property type="molecule type" value="Genomic_DNA"/>
</dbReference>
<dbReference type="InterPro" id="IPR006145">
    <property type="entry name" value="PsdUridine_synth_RsuA/RluA"/>
</dbReference>
<dbReference type="GO" id="GO:0009982">
    <property type="term" value="F:pseudouridine synthase activity"/>
    <property type="evidence" value="ECO:0007669"/>
    <property type="project" value="InterPro"/>
</dbReference>